<dbReference type="EMBL" id="KB446538">
    <property type="protein sequence ID" value="EME45600.1"/>
    <property type="molecule type" value="Genomic_DNA"/>
</dbReference>
<reference evidence="2 3" key="2">
    <citation type="journal article" date="2012" name="PLoS Pathog.">
        <title>Diverse lifestyles and strategies of plant pathogenesis encoded in the genomes of eighteen Dothideomycetes fungi.</title>
        <authorList>
            <person name="Ohm R.A."/>
            <person name="Feau N."/>
            <person name="Henrissat B."/>
            <person name="Schoch C.L."/>
            <person name="Horwitz B.A."/>
            <person name="Barry K.W."/>
            <person name="Condon B.J."/>
            <person name="Copeland A.C."/>
            <person name="Dhillon B."/>
            <person name="Glaser F."/>
            <person name="Hesse C.N."/>
            <person name="Kosti I."/>
            <person name="LaButti K."/>
            <person name="Lindquist E.A."/>
            <person name="Lucas S."/>
            <person name="Salamov A.A."/>
            <person name="Bradshaw R.E."/>
            <person name="Ciuffetti L."/>
            <person name="Hamelin R.C."/>
            <person name="Kema G.H.J."/>
            <person name="Lawrence C."/>
            <person name="Scott J.A."/>
            <person name="Spatafora J.W."/>
            <person name="Turgeon B.G."/>
            <person name="de Wit P.J.G.M."/>
            <person name="Zhong S."/>
            <person name="Goodwin S.B."/>
            <person name="Grigoriev I.V."/>
        </authorList>
    </citation>
    <scope>NUCLEOTIDE SEQUENCE [LARGE SCALE GENOMIC DNA]</scope>
    <source>
        <strain evidence="3">NZE10 / CBS 128990</strain>
    </source>
</reference>
<sequence>MPTLDHLNQQRIKAAVCCNQRASRARSRHGRTVTDFLRQQLNVDSAATSDSCTRFLTDGASARDYPSSSATARQSGRAGPAAIVEVDGKALLTSEGDIAGARVEAAKGGSYLDEASEQWSVYDAKTDEPVVADDRRAARPLGLSQDIGASQCPGDRDSLPLAALGRE</sequence>
<dbReference type="AlphaFoldDB" id="N1PTB2"/>
<gene>
    <name evidence="2" type="ORF">DOTSEDRAFT_52834</name>
</gene>
<name>N1PTB2_DOTSN</name>
<keyword evidence="3" id="KW-1185">Reference proteome</keyword>
<evidence type="ECO:0000313" key="3">
    <source>
        <dbReference type="Proteomes" id="UP000016933"/>
    </source>
</evidence>
<dbReference type="HOGENOM" id="CLU_1594500_0_0_1"/>
<feature type="region of interest" description="Disordered" evidence="1">
    <location>
        <begin position="59"/>
        <end position="80"/>
    </location>
</feature>
<dbReference type="Proteomes" id="UP000016933">
    <property type="component" value="Unassembled WGS sequence"/>
</dbReference>
<organism evidence="2 3">
    <name type="scientific">Dothistroma septosporum (strain NZE10 / CBS 128990)</name>
    <name type="common">Red band needle blight fungus</name>
    <name type="synonym">Mycosphaerella pini</name>
    <dbReference type="NCBI Taxonomy" id="675120"/>
    <lineage>
        <taxon>Eukaryota</taxon>
        <taxon>Fungi</taxon>
        <taxon>Dikarya</taxon>
        <taxon>Ascomycota</taxon>
        <taxon>Pezizomycotina</taxon>
        <taxon>Dothideomycetes</taxon>
        <taxon>Dothideomycetidae</taxon>
        <taxon>Mycosphaerellales</taxon>
        <taxon>Mycosphaerellaceae</taxon>
        <taxon>Dothistroma</taxon>
    </lineage>
</organism>
<proteinExistence type="predicted"/>
<protein>
    <submittedName>
        <fullName evidence="2">Uncharacterized protein</fullName>
    </submittedName>
</protein>
<accession>N1PTB2</accession>
<feature type="region of interest" description="Disordered" evidence="1">
    <location>
        <begin position="142"/>
        <end position="167"/>
    </location>
</feature>
<evidence type="ECO:0000313" key="2">
    <source>
        <dbReference type="EMBL" id="EME45600.1"/>
    </source>
</evidence>
<evidence type="ECO:0000256" key="1">
    <source>
        <dbReference type="SAM" id="MobiDB-lite"/>
    </source>
</evidence>
<reference evidence="3" key="1">
    <citation type="journal article" date="2012" name="PLoS Genet.">
        <title>The genomes of the fungal plant pathogens Cladosporium fulvum and Dothistroma septosporum reveal adaptation to different hosts and lifestyles but also signatures of common ancestry.</title>
        <authorList>
            <person name="de Wit P.J.G.M."/>
            <person name="van der Burgt A."/>
            <person name="Oekmen B."/>
            <person name="Stergiopoulos I."/>
            <person name="Abd-Elsalam K.A."/>
            <person name="Aerts A.L."/>
            <person name="Bahkali A.H."/>
            <person name="Beenen H.G."/>
            <person name="Chettri P."/>
            <person name="Cox M.P."/>
            <person name="Datema E."/>
            <person name="de Vries R.P."/>
            <person name="Dhillon B."/>
            <person name="Ganley A.R."/>
            <person name="Griffiths S.A."/>
            <person name="Guo Y."/>
            <person name="Hamelin R.C."/>
            <person name="Henrissat B."/>
            <person name="Kabir M.S."/>
            <person name="Jashni M.K."/>
            <person name="Kema G."/>
            <person name="Klaubauf S."/>
            <person name="Lapidus A."/>
            <person name="Levasseur A."/>
            <person name="Lindquist E."/>
            <person name="Mehrabi R."/>
            <person name="Ohm R.A."/>
            <person name="Owen T.J."/>
            <person name="Salamov A."/>
            <person name="Schwelm A."/>
            <person name="Schijlen E."/>
            <person name="Sun H."/>
            <person name="van den Burg H.A."/>
            <person name="van Ham R.C.H.J."/>
            <person name="Zhang S."/>
            <person name="Goodwin S.B."/>
            <person name="Grigoriev I.V."/>
            <person name="Collemare J."/>
            <person name="Bradshaw R.E."/>
        </authorList>
    </citation>
    <scope>NUCLEOTIDE SEQUENCE [LARGE SCALE GENOMIC DNA]</scope>
    <source>
        <strain evidence="3">NZE10 / CBS 128990</strain>
    </source>
</reference>